<dbReference type="STRING" id="864069.MicloDRAFT_00039190"/>
<dbReference type="FunFam" id="3.40.50.12780:FF:000011">
    <property type="entry name" value="Acetyl-coenzyme A synthetase 2-like, mitochondrial"/>
    <property type="match status" value="1"/>
</dbReference>
<dbReference type="InterPro" id="IPR020845">
    <property type="entry name" value="AMP-binding_CS"/>
</dbReference>
<dbReference type="Pfam" id="PF16177">
    <property type="entry name" value="ACAS_N"/>
    <property type="match status" value="1"/>
</dbReference>
<feature type="domain" description="AMP-dependent synthetase/ligase" evidence="2">
    <location>
        <begin position="64"/>
        <end position="452"/>
    </location>
</feature>
<dbReference type="Gene3D" id="3.30.300.30">
    <property type="match status" value="1"/>
</dbReference>
<dbReference type="Pfam" id="PF00501">
    <property type="entry name" value="AMP-binding"/>
    <property type="match status" value="1"/>
</dbReference>
<dbReference type="GO" id="GO:0070013">
    <property type="term" value="C:intracellular organelle lumen"/>
    <property type="evidence" value="ECO:0007669"/>
    <property type="project" value="UniProtKB-ARBA"/>
</dbReference>
<accession>I4YTR5</accession>
<comment type="similarity">
    <text evidence="1">Belongs to the ATP-dependent AMP-binding enzyme family.</text>
</comment>
<gene>
    <name evidence="5" type="ORF">MicloDRAFT_00039190</name>
</gene>
<proteinExistence type="inferred from homology"/>
<dbReference type="EMBL" id="JH660645">
    <property type="protein sequence ID" value="EIM27357.1"/>
    <property type="molecule type" value="Genomic_DNA"/>
</dbReference>
<dbReference type="PROSITE" id="PS00455">
    <property type="entry name" value="AMP_BINDING"/>
    <property type="match status" value="1"/>
</dbReference>
<dbReference type="eggNOG" id="COG0365">
    <property type="taxonomic scope" value="Bacteria"/>
</dbReference>
<organism evidence="5 6">
    <name type="scientific">Microvirga lotononidis</name>
    <dbReference type="NCBI Taxonomy" id="864069"/>
    <lineage>
        <taxon>Bacteria</taxon>
        <taxon>Pseudomonadati</taxon>
        <taxon>Pseudomonadota</taxon>
        <taxon>Alphaproteobacteria</taxon>
        <taxon>Hyphomicrobiales</taxon>
        <taxon>Methylobacteriaceae</taxon>
        <taxon>Microvirga</taxon>
    </lineage>
</organism>
<dbReference type="PANTHER" id="PTHR43347">
    <property type="entry name" value="ACYL-COA SYNTHETASE"/>
    <property type="match status" value="1"/>
</dbReference>
<name>I4YTR5_9HYPH</name>
<reference evidence="5 6" key="1">
    <citation type="submission" date="2012-02" db="EMBL/GenBank/DDBJ databases">
        <title>Improved High-Quality Draft sequence of Microvirga sp. WSM3557.</title>
        <authorList>
            <consortium name="US DOE Joint Genome Institute"/>
            <person name="Lucas S."/>
            <person name="Han J."/>
            <person name="Lapidus A."/>
            <person name="Cheng J.-F."/>
            <person name="Goodwin L."/>
            <person name="Pitluck S."/>
            <person name="Peters L."/>
            <person name="Zhang X."/>
            <person name="Detter J.C."/>
            <person name="Han C."/>
            <person name="Tapia R."/>
            <person name="Land M."/>
            <person name="Hauser L."/>
            <person name="Kyrpides N."/>
            <person name="Ivanova N."/>
            <person name="Pagani I."/>
            <person name="Brau L."/>
            <person name="Yates R."/>
            <person name="O'Hara G."/>
            <person name="Rui T."/>
            <person name="Howieson J."/>
            <person name="Reeve W."/>
            <person name="Woyke T."/>
        </authorList>
    </citation>
    <scope>NUCLEOTIDE SEQUENCE [LARGE SCALE GENOMIC DNA]</scope>
    <source>
        <strain evidence="5 6">WSM3557</strain>
    </source>
</reference>
<feature type="domain" description="Acetyl-coenzyme A synthetase N-terminal" evidence="4">
    <location>
        <begin position="8"/>
        <end position="62"/>
    </location>
</feature>
<evidence type="ECO:0000256" key="1">
    <source>
        <dbReference type="ARBA" id="ARBA00006432"/>
    </source>
</evidence>
<dbReference type="Gene3D" id="3.40.50.12780">
    <property type="entry name" value="N-terminal domain of ligase-like"/>
    <property type="match status" value="1"/>
</dbReference>
<dbReference type="InterPro" id="IPR025110">
    <property type="entry name" value="AMP-bd_C"/>
</dbReference>
<dbReference type="FunFam" id="3.30.300.30:FF:000017">
    <property type="entry name" value="Acyl-CoA synthetase short-chain family member 3"/>
    <property type="match status" value="1"/>
</dbReference>
<dbReference type="OrthoDB" id="9803968at2"/>
<evidence type="ECO:0000313" key="5">
    <source>
        <dbReference type="EMBL" id="EIM27357.1"/>
    </source>
</evidence>
<dbReference type="SUPFAM" id="SSF56801">
    <property type="entry name" value="Acetyl-CoA synthetase-like"/>
    <property type="match status" value="1"/>
</dbReference>
<sequence>MPSTQSRYHEVYAGWMADPAGFWERAAREIDWIRPAETVFDRDAGIYGRWFVGAECNTCYNAVDRHVATRGGQAAIIYDSPVTGTKRSITYAELRDEVATLAAVLQDMGVTKGDRVVIYMPMIPETSFAMLACARIGAIHSVVFGGFAAKELATRIDDAKPKVILSASCGIEGARVIPYKPLLDEAIALSSFKPEACLVFQRPQLACALVEGRDRDWADAVAEAKVEDRRAECVPVAATDPLYVLYTSGTTGIPKGVVRDNGGHMVALKWSMEHFFGVKPGEVFWAASDVGWVVGHSYIVYGPLLHGCTAVLYEGKPVGTPDAGAYWRVISDHGVVTLFTAPTAFRAIKKEDPKAELLRKYDLSSFRALFLAGERADPDTVKWAEDILQVPVIDHWWQTETGWPVAGNPLGLGALPVKHGSPTVPMPGYVLEVLDEGGKPVAPNTMGAIVIKLPLPPGALPTLWQADERFRESYLSVYPGYYNTSDAGYLDEDGYIWVMGRTDDIINVAGHRLSTGGMEEVLASHPAVAECAVIGVKDALKGEVPCGFVVLKSGIDRPPETIEAELVALVRDRIGPVAAFKLAITVARLPKTRSGKILRGTMKKIADGDTWSTPATIDDPMILSEIGDALRARGLPG</sequence>
<dbReference type="PANTHER" id="PTHR43347:SF3">
    <property type="entry name" value="ACYL-COA SYNTHETASE SHORT-CHAIN FAMILY MEMBER 3, MITOCHONDRIAL"/>
    <property type="match status" value="1"/>
</dbReference>
<dbReference type="GO" id="GO:0050218">
    <property type="term" value="F:propionate-CoA ligase activity"/>
    <property type="evidence" value="ECO:0007669"/>
    <property type="project" value="TreeGrafter"/>
</dbReference>
<dbReference type="AlphaFoldDB" id="I4YTR5"/>
<evidence type="ECO:0000259" key="4">
    <source>
        <dbReference type="Pfam" id="PF16177"/>
    </source>
</evidence>
<dbReference type="HOGENOM" id="CLU_000022_3_6_5"/>
<dbReference type="RefSeq" id="WP_009763407.1">
    <property type="nucleotide sequence ID" value="NZ_CP141048.1"/>
</dbReference>
<protein>
    <submittedName>
        <fullName evidence="5">Acyl-CoA synthetase/AMP-acid ligase</fullName>
    </submittedName>
</protein>
<dbReference type="Pfam" id="PF13193">
    <property type="entry name" value="AMP-binding_C"/>
    <property type="match status" value="1"/>
</dbReference>
<dbReference type="InterPro" id="IPR032387">
    <property type="entry name" value="ACAS_N"/>
</dbReference>
<evidence type="ECO:0000259" key="3">
    <source>
        <dbReference type="Pfam" id="PF13193"/>
    </source>
</evidence>
<dbReference type="Proteomes" id="UP000003947">
    <property type="component" value="Unassembled WGS sequence"/>
</dbReference>
<evidence type="ECO:0000259" key="2">
    <source>
        <dbReference type="Pfam" id="PF00501"/>
    </source>
</evidence>
<keyword evidence="5" id="KW-0436">Ligase</keyword>
<dbReference type="CDD" id="cd05967">
    <property type="entry name" value="PrpE"/>
    <property type="match status" value="1"/>
</dbReference>
<dbReference type="PATRIC" id="fig|864069.3.peg.4253"/>
<evidence type="ECO:0000313" key="6">
    <source>
        <dbReference type="Proteomes" id="UP000003947"/>
    </source>
</evidence>
<feature type="domain" description="AMP-binding enzyme C-terminal" evidence="3">
    <location>
        <begin position="518"/>
        <end position="596"/>
    </location>
</feature>
<dbReference type="InterPro" id="IPR000873">
    <property type="entry name" value="AMP-dep_synth/lig_dom"/>
</dbReference>
<keyword evidence="6" id="KW-1185">Reference proteome</keyword>
<dbReference type="InterPro" id="IPR042099">
    <property type="entry name" value="ANL_N_sf"/>
</dbReference>
<dbReference type="InterPro" id="IPR045851">
    <property type="entry name" value="AMP-bd_C_sf"/>
</dbReference>